<proteinExistence type="predicted"/>
<evidence type="ECO:0000313" key="2">
    <source>
        <dbReference type="EMBL" id="GGT64647.1"/>
    </source>
</evidence>
<feature type="signal peptide" evidence="1">
    <location>
        <begin position="1"/>
        <end position="20"/>
    </location>
</feature>
<name>A0A918HJ26_9ACTN</name>
<gene>
    <name evidence="2" type="ORF">GCM10010226_48010</name>
</gene>
<dbReference type="CDD" id="cd21112">
    <property type="entry name" value="alphaLP-like"/>
    <property type="match status" value="1"/>
</dbReference>
<dbReference type="SUPFAM" id="SSF50494">
    <property type="entry name" value="Trypsin-like serine proteases"/>
    <property type="match status" value="1"/>
</dbReference>
<dbReference type="EMBL" id="BMSA01000014">
    <property type="protein sequence ID" value="GGT64647.1"/>
    <property type="molecule type" value="Genomic_DNA"/>
</dbReference>
<evidence type="ECO:0000313" key="3">
    <source>
        <dbReference type="Proteomes" id="UP000646776"/>
    </source>
</evidence>
<keyword evidence="3" id="KW-1185">Reference proteome</keyword>
<feature type="chain" id="PRO_5038995993" description="Serine protease" evidence="1">
    <location>
        <begin position="21"/>
        <end position="452"/>
    </location>
</feature>
<comment type="caution">
    <text evidence="2">The sequence shown here is derived from an EMBL/GenBank/DDBJ whole genome shotgun (WGS) entry which is preliminary data.</text>
</comment>
<evidence type="ECO:0008006" key="4">
    <source>
        <dbReference type="Google" id="ProtNLM"/>
    </source>
</evidence>
<reference evidence="2" key="1">
    <citation type="journal article" date="2014" name="Int. J. Syst. Evol. Microbiol.">
        <title>Complete genome sequence of Corynebacterium casei LMG S-19264T (=DSM 44701T), isolated from a smear-ripened cheese.</title>
        <authorList>
            <consortium name="US DOE Joint Genome Institute (JGI-PGF)"/>
            <person name="Walter F."/>
            <person name="Albersmeier A."/>
            <person name="Kalinowski J."/>
            <person name="Ruckert C."/>
        </authorList>
    </citation>
    <scope>NUCLEOTIDE SEQUENCE</scope>
    <source>
        <strain evidence="2">JCM 4125</strain>
    </source>
</reference>
<dbReference type="InterPro" id="IPR043504">
    <property type="entry name" value="Peptidase_S1_PA_chymotrypsin"/>
</dbReference>
<reference evidence="2" key="2">
    <citation type="submission" date="2020-09" db="EMBL/GenBank/DDBJ databases">
        <authorList>
            <person name="Sun Q."/>
            <person name="Ohkuma M."/>
        </authorList>
    </citation>
    <scope>NUCLEOTIDE SEQUENCE</scope>
    <source>
        <strain evidence="2">JCM 4125</strain>
    </source>
</reference>
<keyword evidence="1" id="KW-0732">Signal</keyword>
<dbReference type="Gene3D" id="2.40.10.10">
    <property type="entry name" value="Trypsin-like serine proteases"/>
    <property type="match status" value="2"/>
</dbReference>
<dbReference type="InterPro" id="IPR009003">
    <property type="entry name" value="Peptidase_S1_PA"/>
</dbReference>
<evidence type="ECO:0000256" key="1">
    <source>
        <dbReference type="SAM" id="SignalP"/>
    </source>
</evidence>
<dbReference type="RefSeq" id="WP_189713414.1">
    <property type="nucleotide sequence ID" value="NZ_BMSA01000014.1"/>
</dbReference>
<dbReference type="AlphaFoldDB" id="A0A918HJ26"/>
<organism evidence="2 3">
    <name type="scientific">Streptomyces phaeofaciens</name>
    <dbReference type="NCBI Taxonomy" id="68254"/>
    <lineage>
        <taxon>Bacteria</taxon>
        <taxon>Bacillati</taxon>
        <taxon>Actinomycetota</taxon>
        <taxon>Actinomycetes</taxon>
        <taxon>Kitasatosporales</taxon>
        <taxon>Streptomycetaceae</taxon>
        <taxon>Streptomyces</taxon>
    </lineage>
</organism>
<dbReference type="Proteomes" id="UP000646776">
    <property type="component" value="Unassembled WGS sequence"/>
</dbReference>
<protein>
    <recommendedName>
        <fullName evidence="4">Serine protease</fullName>
    </recommendedName>
</protein>
<sequence>MLPALAVAGMLVPVATPAMAVQAAPTSPGVVGLPTPTGQADEDIIAESDRLRREFGFEASGTELPSTLKADMAFAASADEDTQPLVNEWGFIGTAAEAAEMQRRDTLTSAVEPMVQKFGEQGNFAGQFLDTKNGGRLVVQFADALPGKEARDELAAKAVSSGSSADDVEFRVVQRSSLELTNAMKTVWEWDDSTADTVSVVSVEEDVEANRLNVALKPGTDPAGLRETLGNLGVPANITVSKGADDLACTSRNACGSPRRGGVGVTMPSGGGCTIGWVVKKGSSWGAVTAGHCDWGRNSGTVKSGAAYGSLTSNNALKNGTHADMRFISISSDAKPWLYQNNSSKARVVKKQALGSVGSSSCLFGRNSATPTCGKITSTNASRRSSTCGCVVYGQSAATFSAKPGDSGGAVASSTTGNTARGILSGSDGAGKMHYSSIGYTSTYSMGNLATG</sequence>
<accession>A0A918HJ26</accession>